<dbReference type="Proteomes" id="UP000886812">
    <property type="component" value="Unassembled WGS sequence"/>
</dbReference>
<feature type="signal peptide" evidence="1">
    <location>
        <begin position="1"/>
        <end position="22"/>
    </location>
</feature>
<comment type="caution">
    <text evidence="2">The sequence shown here is derived from an EMBL/GenBank/DDBJ whole genome shotgun (WGS) entry which is preliminary data.</text>
</comment>
<reference evidence="2" key="2">
    <citation type="journal article" date="2021" name="PeerJ">
        <title>Extensive microbial diversity within the chicken gut microbiome revealed by metagenomics and culture.</title>
        <authorList>
            <person name="Gilroy R."/>
            <person name="Ravi A."/>
            <person name="Getino M."/>
            <person name="Pursley I."/>
            <person name="Horton D.L."/>
            <person name="Alikhan N.F."/>
            <person name="Baker D."/>
            <person name="Gharbi K."/>
            <person name="Hall N."/>
            <person name="Watson M."/>
            <person name="Adriaenssens E.M."/>
            <person name="Foster-Nyarko E."/>
            <person name="Jarju S."/>
            <person name="Secka A."/>
            <person name="Antonio M."/>
            <person name="Oren A."/>
            <person name="Chaudhuri R.R."/>
            <person name="La Ragione R."/>
            <person name="Hildebrand F."/>
            <person name="Pallen M.J."/>
        </authorList>
    </citation>
    <scope>NUCLEOTIDE SEQUENCE</scope>
    <source>
        <strain evidence="2">10669</strain>
    </source>
</reference>
<evidence type="ECO:0000313" key="3">
    <source>
        <dbReference type="Proteomes" id="UP000886812"/>
    </source>
</evidence>
<sequence length="117" mass="11910">MIARFAAAFFSAFALLPFAAGAANAGAGVPAAVPIFESNAAAVAAIRAGNIADLVVVDAGYDRDFCTGARCSVERAGVPVAEVIIAAASRTRAVALITQFETHQTIQTGDTVKLKTI</sequence>
<evidence type="ECO:0000256" key="1">
    <source>
        <dbReference type="SAM" id="SignalP"/>
    </source>
</evidence>
<reference evidence="2" key="1">
    <citation type="submission" date="2020-10" db="EMBL/GenBank/DDBJ databases">
        <authorList>
            <person name="Gilroy R."/>
        </authorList>
    </citation>
    <scope>NUCLEOTIDE SEQUENCE</scope>
    <source>
        <strain evidence="2">10669</strain>
    </source>
</reference>
<dbReference type="AlphaFoldDB" id="A0A9D1NJG2"/>
<accession>A0A9D1NJG2</accession>
<organism evidence="2 3">
    <name type="scientific">Candidatus Spyradosoma merdigallinarum</name>
    <dbReference type="NCBI Taxonomy" id="2840950"/>
    <lineage>
        <taxon>Bacteria</taxon>
        <taxon>Pseudomonadati</taxon>
        <taxon>Verrucomicrobiota</taxon>
        <taxon>Opitutia</taxon>
        <taxon>Opitutia incertae sedis</taxon>
        <taxon>Candidatus Spyradosoma</taxon>
    </lineage>
</organism>
<proteinExistence type="predicted"/>
<evidence type="ECO:0000313" key="2">
    <source>
        <dbReference type="EMBL" id="HIV03996.1"/>
    </source>
</evidence>
<gene>
    <name evidence="2" type="ORF">IAC75_02460</name>
</gene>
<dbReference type="EMBL" id="DVOG01000064">
    <property type="protein sequence ID" value="HIV03996.1"/>
    <property type="molecule type" value="Genomic_DNA"/>
</dbReference>
<name>A0A9D1NJG2_9BACT</name>
<feature type="chain" id="PRO_5038581118" evidence="1">
    <location>
        <begin position="23"/>
        <end position="117"/>
    </location>
</feature>
<keyword evidence="1" id="KW-0732">Signal</keyword>
<protein>
    <submittedName>
        <fullName evidence="2">Uncharacterized protein</fullName>
    </submittedName>
</protein>